<evidence type="ECO:0000313" key="2">
    <source>
        <dbReference type="EMBL" id="CCD64389.2"/>
    </source>
</evidence>
<dbReference type="Proteomes" id="UP000001940">
    <property type="component" value="Chromosome V"/>
</dbReference>
<evidence type="ECO:0000313" key="3">
    <source>
        <dbReference type="Proteomes" id="UP000001940"/>
    </source>
</evidence>
<dbReference type="EMBL" id="BX284605">
    <property type="protein sequence ID" value="CCD64389.2"/>
    <property type="molecule type" value="Genomic_DNA"/>
</dbReference>
<dbReference type="AGR" id="WB:WBGene00005659"/>
<feature type="transmembrane region" description="Helical" evidence="1">
    <location>
        <begin position="170"/>
        <end position="193"/>
    </location>
</feature>
<dbReference type="OrthoDB" id="5795668at2759"/>
<dbReference type="AlphaFoldDB" id="O16244"/>
<protein>
    <submittedName>
        <fullName evidence="2">Serpentine Receptor, class R</fullName>
    </submittedName>
</protein>
<feature type="transmembrane region" description="Helical" evidence="1">
    <location>
        <begin position="128"/>
        <end position="150"/>
    </location>
</feature>
<feature type="transmembrane region" description="Helical" evidence="1">
    <location>
        <begin position="274"/>
        <end position="301"/>
    </location>
</feature>
<keyword evidence="1" id="KW-0472">Membrane</keyword>
<dbReference type="WormBase" id="C13D9.3">
    <property type="protein sequence ID" value="CE51381"/>
    <property type="gene ID" value="WBGene00005659"/>
    <property type="gene designation" value="srr-8"/>
</dbReference>
<sequence>MSTLPVSSFDDDTPSDLLGPFRFLVKASLLDCSTKSKCCSVFTCLLGVVMVVVTLIRISFLMEAVGAPLELGWGEGIFFGYPGLTGFVFSLCLFGWTKNGLIPKFCKRLVRVRMLRQAANSKLDKFRILHGLALGFSIPWFVAMMSWIIYNFVHGKVYYGGPEQSIAKRIFLIISNFYVWFISTVCLAIYIFISAALNREVSYFNEELKKAKEEKTLRNIGVLEKFDFRQNQILEMILFAHESLSSLGGFVPLFMYWGLANGVYLTSFVYDVPLLYAIIVGFNLASIIFYNVFVMFPAIILQEHLKTTTRILINNDEFECSKDPIVYQTYRIMIDRFQKVNTNISIIASLPITVQTFAACSFVAPNLGFLLIMVKNVILVNGGHV</sequence>
<feature type="transmembrane region" description="Helical" evidence="1">
    <location>
        <begin position="78"/>
        <end position="97"/>
    </location>
</feature>
<keyword evidence="1" id="KW-1133">Transmembrane helix</keyword>
<dbReference type="InterPro" id="IPR004950">
    <property type="entry name" value="DUF267_CAE_spp"/>
</dbReference>
<dbReference type="PIR" id="T03891">
    <property type="entry name" value="T03891"/>
</dbReference>
<dbReference type="eggNOG" id="ENOG502TGN1">
    <property type="taxonomic scope" value="Eukaryota"/>
</dbReference>
<proteinExistence type="predicted"/>
<dbReference type="RefSeq" id="NP_001309480.1">
    <property type="nucleotide sequence ID" value="NM_001322556.3"/>
</dbReference>
<keyword evidence="1" id="KW-0812">Transmembrane</keyword>
<feature type="transmembrane region" description="Helical" evidence="1">
    <location>
        <begin position="38"/>
        <end position="58"/>
    </location>
</feature>
<dbReference type="InParanoid" id="O16244"/>
<dbReference type="HOGENOM" id="CLU_043079_0_0_1"/>
<evidence type="ECO:0000313" key="4">
    <source>
        <dbReference type="WormBase" id="C13D9.3"/>
    </source>
</evidence>
<feature type="transmembrane region" description="Helical" evidence="1">
    <location>
        <begin position="233"/>
        <end position="254"/>
    </location>
</feature>
<dbReference type="PANTHER" id="PTHR31930:SF3">
    <property type="entry name" value="GUSTATORY RECEPTOR-RELATED"/>
    <property type="match status" value="1"/>
</dbReference>
<accession>O16244</accession>
<reference evidence="2 3" key="1">
    <citation type="journal article" date="1998" name="Science">
        <title>Genome sequence of the nematode C. elegans: a platform for investigating biology.</title>
        <authorList>
            <consortium name="The C. elegans sequencing consortium"/>
            <person name="Sulson J.E."/>
            <person name="Waterston R."/>
        </authorList>
    </citation>
    <scope>NUCLEOTIDE SEQUENCE [LARGE SCALE GENOMIC DNA]</scope>
    <source>
        <strain evidence="2 3">Bristol N2</strain>
    </source>
</reference>
<keyword evidence="2" id="KW-0675">Receptor</keyword>
<dbReference type="KEGG" id="cel:CELE_C13D9.3"/>
<name>O16244_CAEEL</name>
<dbReference type="GeneID" id="182571"/>
<dbReference type="UCSC" id="C13D9.3">
    <property type="organism name" value="c. elegans"/>
</dbReference>
<dbReference type="CTD" id="182571"/>
<evidence type="ECO:0000256" key="1">
    <source>
        <dbReference type="SAM" id="Phobius"/>
    </source>
</evidence>
<dbReference type="FunCoup" id="O16244">
    <property type="interactions" value="192"/>
</dbReference>
<dbReference type="Pfam" id="PF03268">
    <property type="entry name" value="DUF267"/>
    <property type="match status" value="1"/>
</dbReference>
<gene>
    <name evidence="2 4" type="primary">srr-8</name>
    <name evidence="4" type="ORF">C13D9.3</name>
    <name evidence="2" type="ORF">CELE_C13D9.3</name>
</gene>
<dbReference type="PANTHER" id="PTHR31930">
    <property type="entry name" value="SERPENTINE RECEPTOR, CLASS R"/>
    <property type="match status" value="1"/>
</dbReference>
<dbReference type="STRING" id="6239.C13D9.3.1"/>
<organism evidence="2 3">
    <name type="scientific">Caenorhabditis elegans</name>
    <dbReference type="NCBI Taxonomy" id="6239"/>
    <lineage>
        <taxon>Eukaryota</taxon>
        <taxon>Metazoa</taxon>
        <taxon>Ecdysozoa</taxon>
        <taxon>Nematoda</taxon>
        <taxon>Chromadorea</taxon>
        <taxon>Rhabditida</taxon>
        <taxon>Rhabditina</taxon>
        <taxon>Rhabditomorpha</taxon>
        <taxon>Rhabditoidea</taxon>
        <taxon>Rhabditidae</taxon>
        <taxon>Peloderinae</taxon>
        <taxon>Caenorhabditis</taxon>
    </lineage>
</organism>
<keyword evidence="3" id="KW-1185">Reference proteome</keyword>
<dbReference type="PaxDb" id="6239-C13D9.3"/>